<dbReference type="AlphaFoldDB" id="M4VHW6"/>
<proteinExistence type="inferred from homology"/>
<name>M4VHW6_9BACT</name>
<dbReference type="CDD" id="cd03141">
    <property type="entry name" value="GATase1_Hsp31_like"/>
    <property type="match status" value="1"/>
</dbReference>
<feature type="domain" description="DJ-1/PfpI" evidence="4">
    <location>
        <begin position="38"/>
        <end position="235"/>
    </location>
</feature>
<evidence type="ECO:0000313" key="5">
    <source>
        <dbReference type="EMBL" id="AGH98798.1"/>
    </source>
</evidence>
<evidence type="ECO:0000256" key="1">
    <source>
        <dbReference type="ARBA" id="ARBA00023016"/>
    </source>
</evidence>
<comment type="similarity">
    <text evidence="3">Belongs to the peptidase C56 family. HSP31-like subfamily.</text>
</comment>
<dbReference type="STRING" id="349215.A11S_1997"/>
<evidence type="ECO:0000256" key="3">
    <source>
        <dbReference type="ARBA" id="ARBA00038493"/>
    </source>
</evidence>
<dbReference type="PANTHER" id="PTHR48094:SF11">
    <property type="entry name" value="GLUTATHIONE-INDEPENDENT GLYOXALASE HSP31-RELATED"/>
    <property type="match status" value="1"/>
</dbReference>
<gene>
    <name evidence="5" type="ORF">A11S_1997</name>
</gene>
<keyword evidence="1" id="KW-0346">Stress response</keyword>
<dbReference type="KEGG" id="man:A11S_1997"/>
<organism evidence="5 6">
    <name type="scientific">Micavibrio aeruginosavorus EPB</name>
    <dbReference type="NCBI Taxonomy" id="349215"/>
    <lineage>
        <taxon>Bacteria</taxon>
        <taxon>Pseudomonadati</taxon>
        <taxon>Bdellovibrionota</taxon>
        <taxon>Bdellovibrionia</taxon>
        <taxon>Bdellovibrionales</taxon>
        <taxon>Pseudobdellovibrionaceae</taxon>
        <taxon>Micavibrio</taxon>
    </lineage>
</organism>
<dbReference type="SUPFAM" id="SSF52317">
    <property type="entry name" value="Class I glutamine amidotransferase-like"/>
    <property type="match status" value="1"/>
</dbReference>
<dbReference type="EMBL" id="CP003538">
    <property type="protein sequence ID" value="AGH98798.1"/>
    <property type="molecule type" value="Genomic_DNA"/>
</dbReference>
<dbReference type="Proteomes" id="UP000011932">
    <property type="component" value="Chromosome"/>
</dbReference>
<dbReference type="InterPro" id="IPR029062">
    <property type="entry name" value="Class_I_gatase-like"/>
</dbReference>
<evidence type="ECO:0000256" key="2">
    <source>
        <dbReference type="ARBA" id="ARBA00023239"/>
    </source>
</evidence>
<accession>M4VHW6</accession>
<dbReference type="InterPro" id="IPR050325">
    <property type="entry name" value="Prot/Nucl_acid_deglycase"/>
</dbReference>
<dbReference type="PANTHER" id="PTHR48094">
    <property type="entry name" value="PROTEIN/NUCLEIC ACID DEGLYCASE DJ-1-RELATED"/>
    <property type="match status" value="1"/>
</dbReference>
<reference evidence="5 6" key="1">
    <citation type="journal article" date="2013" name="ISME J.">
        <title>By their genes ye shall know them: genomic signatures of predatory bacteria.</title>
        <authorList>
            <person name="Pasternak Z."/>
            <person name="Pietrokovski S."/>
            <person name="Rotem O."/>
            <person name="Gophna U."/>
            <person name="Lurie-Weinberger M.N."/>
            <person name="Jurkevitch E."/>
        </authorList>
    </citation>
    <scope>NUCLEOTIDE SEQUENCE [LARGE SCALE GENOMIC DNA]</scope>
    <source>
        <strain evidence="5">EPB</strain>
    </source>
</reference>
<evidence type="ECO:0000313" key="6">
    <source>
        <dbReference type="Proteomes" id="UP000011932"/>
    </source>
</evidence>
<dbReference type="Pfam" id="PF01965">
    <property type="entry name" value="DJ-1_PfpI"/>
    <property type="match status" value="1"/>
</dbReference>
<dbReference type="InterPro" id="IPR002818">
    <property type="entry name" value="DJ-1/PfpI"/>
</dbReference>
<dbReference type="GO" id="GO:0019243">
    <property type="term" value="P:methylglyoxal catabolic process to D-lactate via S-lactoyl-glutathione"/>
    <property type="evidence" value="ECO:0007669"/>
    <property type="project" value="TreeGrafter"/>
</dbReference>
<sequence>MCSVVEAKMTTKDKVLFILTSHSRLGDTGRVTGFFFEEMAVPYYALERAGYDVDIVSIRGGAAPVDPASLKDTGENDPAVDRFLNDTKAMRKLATTKSIDRVDVDAYVGAFVPGGHGAAWDMPGNDVLGSILSTIWARGGVIGAVCHGVNALIGVVDERGVPLVQGRMVNGFTNSEERAVGLDLAVPFLLESRLRQLGARFESGDDFHAFAVHDGRLVTGQNPASSRAVAEEMITALNARKKQQAA</sequence>
<keyword evidence="2" id="KW-0456">Lyase</keyword>
<dbReference type="HOGENOM" id="CLU_070319_2_0_5"/>
<protein>
    <submittedName>
        <fullName evidence="5">ThiJ/PfpI family protein</fullName>
    </submittedName>
</protein>
<dbReference type="PATRIC" id="fig|349215.9.peg.1941"/>
<dbReference type="GO" id="GO:0019172">
    <property type="term" value="F:glyoxalase III activity"/>
    <property type="evidence" value="ECO:0007669"/>
    <property type="project" value="TreeGrafter"/>
</dbReference>
<dbReference type="Gene3D" id="3.40.50.880">
    <property type="match status" value="1"/>
</dbReference>
<evidence type="ECO:0000259" key="4">
    <source>
        <dbReference type="Pfam" id="PF01965"/>
    </source>
</evidence>
<dbReference type="GO" id="GO:0005737">
    <property type="term" value="C:cytoplasm"/>
    <property type="evidence" value="ECO:0007669"/>
    <property type="project" value="TreeGrafter"/>
</dbReference>